<evidence type="ECO:0000256" key="1">
    <source>
        <dbReference type="ARBA" id="ARBA00004496"/>
    </source>
</evidence>
<name>A0ABP0FST0_CLALP</name>
<keyword evidence="4 6" id="KW-0378">Hydrolase</keyword>
<reference evidence="10 11" key="1">
    <citation type="submission" date="2024-02" db="EMBL/GenBank/DDBJ databases">
        <authorList>
            <person name="Daric V."/>
            <person name="Darras S."/>
        </authorList>
    </citation>
    <scope>NUCLEOTIDE SEQUENCE [LARGE SCALE GENOMIC DNA]</scope>
</reference>
<evidence type="ECO:0000256" key="7">
    <source>
        <dbReference type="RuleBase" id="RU362102"/>
    </source>
</evidence>
<dbReference type="Pfam" id="PF01735">
    <property type="entry name" value="PLA2_B"/>
    <property type="match status" value="1"/>
</dbReference>
<dbReference type="PANTHER" id="PTHR10728:SF40">
    <property type="entry name" value="PATATIN FAMILY PROTEIN"/>
    <property type="match status" value="1"/>
</dbReference>
<feature type="domain" description="C2" evidence="8">
    <location>
        <begin position="13"/>
        <end position="142"/>
    </location>
</feature>
<evidence type="ECO:0000259" key="9">
    <source>
        <dbReference type="PROSITE" id="PS51210"/>
    </source>
</evidence>
<sequence length="752" mass="85619">MSTEDLIDFYHFEDSQHQRYDNYQVKFNPTVVLTLKLLRCRKVSVSFWRDKFDKPDPQFKISCPSIPGSKEVNTLNIKENTPTCEINETFKFIIPDEMKDVDSLPVVIKLFDRDVFSDDFIGKKTIDAAKELQLGETIFKTIDFDSHGELDVEVTKILRRSPDFRHSLGLHPDEKKFRKKRLPVVYESLKKILGSRKLPKSLNETPVVSLVTSGGGYRAAVGMCGAMEALNDAGLMDIFTYAAGLSGSAWYLMSAYALKGILPDSQQKFHQGLREKFENSLTWDMVNPITFASYKKYLKQTKDRYKQPHSFVDYFPGYLVGKHMLGKKNMDTKITDLQDYVKDGKVPLPIFASLHVKSSVRASTFHAYLEQTPYEVALPEFAMGLAPDTVGSTWTGGFLVNKRPEFPLHFSQGMTGCAFSILLQTFLKDGNEDSVELSKFIDSERIDGKKAKVNRLVEVESDDSDTEDDEDEAPTYVMTKTPTKTKDSKTHQALVNSLSGISFFTNRNALIGRSAKIINFAFGLNSIERYLLNPFGDDDMHCCGGKQELIEKVGVQKATMSMSTKKNTLSFVDAGILFNTPTSVVLRPQRCPDLMIVMDFTAYESDDAFDYSTVMSAAAHAWRAGLHFPQMDFEKITNLPPKEFLIFPSDDDDCPTILWFTLCNKTFKNLKDYTPRSKERPKDGSKFNDFPVLNEGSAYSTFTFQYDKLDFDRLRELMYFNVTSHIEEIKKTIEEAVVRRRRRLGRAAKNKY</sequence>
<keyword evidence="5 6" id="KW-0443">Lipid metabolism</keyword>
<evidence type="ECO:0000313" key="11">
    <source>
        <dbReference type="Proteomes" id="UP001642483"/>
    </source>
</evidence>
<dbReference type="InterPro" id="IPR000008">
    <property type="entry name" value="C2_dom"/>
</dbReference>
<feature type="domain" description="PLA2c" evidence="9">
    <location>
        <begin position="156"/>
        <end position="752"/>
    </location>
</feature>
<dbReference type="PANTHER" id="PTHR10728">
    <property type="entry name" value="CYTOSOLIC PHOSPHOLIPASE A2"/>
    <property type="match status" value="1"/>
</dbReference>
<keyword evidence="7" id="KW-0479">Metal-binding</keyword>
<dbReference type="EMBL" id="CAWYQH010000090">
    <property type="protein sequence ID" value="CAK8682180.1"/>
    <property type="molecule type" value="Genomic_DNA"/>
</dbReference>
<evidence type="ECO:0000313" key="10">
    <source>
        <dbReference type="EMBL" id="CAK8682180.1"/>
    </source>
</evidence>
<evidence type="ECO:0000256" key="4">
    <source>
        <dbReference type="ARBA" id="ARBA00022801"/>
    </source>
</evidence>
<dbReference type="SUPFAM" id="SSF49562">
    <property type="entry name" value="C2 domain (Calcium/lipid-binding domain, CaLB)"/>
    <property type="match status" value="1"/>
</dbReference>
<dbReference type="SUPFAM" id="SSF52151">
    <property type="entry name" value="FabD/lysophospholipase-like"/>
    <property type="match status" value="1"/>
</dbReference>
<evidence type="ECO:0000256" key="3">
    <source>
        <dbReference type="ARBA" id="ARBA00022490"/>
    </source>
</evidence>
<comment type="catalytic activity">
    <reaction evidence="7">
        <text>a 1,2-diacyl-sn-glycero-3-phosphocholine + H2O = a 1-acyl-sn-glycero-3-phosphocholine + a fatty acid + H(+)</text>
        <dbReference type="Rhea" id="RHEA:15801"/>
        <dbReference type="ChEBI" id="CHEBI:15377"/>
        <dbReference type="ChEBI" id="CHEBI:15378"/>
        <dbReference type="ChEBI" id="CHEBI:28868"/>
        <dbReference type="ChEBI" id="CHEBI:57643"/>
        <dbReference type="ChEBI" id="CHEBI:58168"/>
        <dbReference type="EC" id="3.1.1.4"/>
    </reaction>
</comment>
<dbReference type="InterPro" id="IPR035892">
    <property type="entry name" value="C2_domain_sf"/>
</dbReference>
<protein>
    <recommendedName>
        <fullName evidence="2 7">Phospholipase A2</fullName>
        <ecNumber evidence="2 7">3.1.1.4</ecNumber>
    </recommendedName>
</protein>
<keyword evidence="6 7" id="KW-0442">Lipid degradation</keyword>
<proteinExistence type="predicted"/>
<dbReference type="SMART" id="SM00022">
    <property type="entry name" value="PLAc"/>
    <property type="match status" value="1"/>
</dbReference>
<dbReference type="PROSITE" id="PS50004">
    <property type="entry name" value="C2"/>
    <property type="match status" value="1"/>
</dbReference>
<dbReference type="Gene3D" id="2.60.40.150">
    <property type="entry name" value="C2 domain"/>
    <property type="match status" value="1"/>
</dbReference>
<dbReference type="Pfam" id="PF00168">
    <property type="entry name" value="C2"/>
    <property type="match status" value="1"/>
</dbReference>
<dbReference type="PROSITE" id="PS51210">
    <property type="entry name" value="PLA2C"/>
    <property type="match status" value="1"/>
</dbReference>
<comment type="domain">
    <text evidence="7">The N-terminal C2 domain associates with lipid membranes upon calcium binding.</text>
</comment>
<dbReference type="EC" id="3.1.1.4" evidence="2 7"/>
<dbReference type="InterPro" id="IPR016035">
    <property type="entry name" value="Acyl_Trfase/lysoPLipase"/>
</dbReference>
<evidence type="ECO:0000256" key="6">
    <source>
        <dbReference type="PROSITE-ProRule" id="PRU00555"/>
    </source>
</evidence>
<comment type="caution">
    <text evidence="10">The sequence shown here is derived from an EMBL/GenBank/DDBJ whole genome shotgun (WGS) entry which is preliminary data.</text>
</comment>
<evidence type="ECO:0000259" key="8">
    <source>
        <dbReference type="PROSITE" id="PS50004"/>
    </source>
</evidence>
<evidence type="ECO:0000256" key="5">
    <source>
        <dbReference type="ARBA" id="ARBA00023098"/>
    </source>
</evidence>
<accession>A0ABP0FST0</accession>
<dbReference type="Gene3D" id="3.40.1090.10">
    <property type="entry name" value="Cytosolic phospholipase A2 catalytic domain"/>
    <property type="match status" value="1"/>
</dbReference>
<gene>
    <name evidence="10" type="ORF">CVLEPA_LOCUS12864</name>
</gene>
<comment type="subcellular location">
    <subcellularLocation>
        <location evidence="1">Cytoplasm</location>
    </subcellularLocation>
</comment>
<organism evidence="10 11">
    <name type="scientific">Clavelina lepadiformis</name>
    <name type="common">Light-bulb sea squirt</name>
    <name type="synonym">Ascidia lepadiformis</name>
    <dbReference type="NCBI Taxonomy" id="159417"/>
    <lineage>
        <taxon>Eukaryota</taxon>
        <taxon>Metazoa</taxon>
        <taxon>Chordata</taxon>
        <taxon>Tunicata</taxon>
        <taxon>Ascidiacea</taxon>
        <taxon>Aplousobranchia</taxon>
        <taxon>Clavelinidae</taxon>
        <taxon>Clavelina</taxon>
    </lineage>
</organism>
<dbReference type="Proteomes" id="UP001642483">
    <property type="component" value="Unassembled WGS sequence"/>
</dbReference>
<dbReference type="InterPro" id="IPR002642">
    <property type="entry name" value="LysoPLipase_cat_dom"/>
</dbReference>
<keyword evidence="3 7" id="KW-0963">Cytoplasm</keyword>
<keyword evidence="7" id="KW-0106">Calcium</keyword>
<keyword evidence="11" id="KW-1185">Reference proteome</keyword>
<evidence type="ECO:0000256" key="2">
    <source>
        <dbReference type="ARBA" id="ARBA00013278"/>
    </source>
</evidence>